<accession>A0ACC2QWA7</accession>
<protein>
    <submittedName>
        <fullName evidence="1">Uncharacterized protein</fullName>
    </submittedName>
</protein>
<proteinExistence type="predicted"/>
<comment type="caution">
    <text evidence="1">The sequence shown here is derived from an EMBL/GenBank/DDBJ whole genome shotgun (WGS) entry which is preliminary data.</text>
</comment>
<evidence type="ECO:0000313" key="2">
    <source>
        <dbReference type="Proteomes" id="UP001231649"/>
    </source>
</evidence>
<dbReference type="EMBL" id="CM056783">
    <property type="protein sequence ID" value="KAJ8727162.1"/>
    <property type="molecule type" value="Genomic_DNA"/>
</dbReference>
<evidence type="ECO:0000313" key="1">
    <source>
        <dbReference type="EMBL" id="KAJ8727162.1"/>
    </source>
</evidence>
<gene>
    <name evidence="1" type="ORF">PYW08_015559</name>
</gene>
<dbReference type="Proteomes" id="UP001231649">
    <property type="component" value="Chromosome 7"/>
</dbReference>
<name>A0ACC2QWA7_9NEOP</name>
<reference evidence="1" key="1">
    <citation type="submission" date="2023-03" db="EMBL/GenBank/DDBJ databases">
        <title>Chromosome-level genomes of two armyworms, Mythimna separata and Mythimna loreyi, provide insights into the biosynthesis and reception of sex pheromones.</title>
        <authorList>
            <person name="Zhao H."/>
        </authorList>
    </citation>
    <scope>NUCLEOTIDE SEQUENCE</scope>
    <source>
        <strain evidence="1">BeijingLab</strain>
    </source>
</reference>
<organism evidence="1 2">
    <name type="scientific">Mythimna loreyi</name>
    <dbReference type="NCBI Taxonomy" id="667449"/>
    <lineage>
        <taxon>Eukaryota</taxon>
        <taxon>Metazoa</taxon>
        <taxon>Ecdysozoa</taxon>
        <taxon>Arthropoda</taxon>
        <taxon>Hexapoda</taxon>
        <taxon>Insecta</taxon>
        <taxon>Pterygota</taxon>
        <taxon>Neoptera</taxon>
        <taxon>Endopterygota</taxon>
        <taxon>Lepidoptera</taxon>
        <taxon>Glossata</taxon>
        <taxon>Ditrysia</taxon>
        <taxon>Noctuoidea</taxon>
        <taxon>Noctuidae</taxon>
        <taxon>Noctuinae</taxon>
        <taxon>Hadenini</taxon>
        <taxon>Mythimna</taxon>
    </lineage>
</organism>
<keyword evidence="2" id="KW-1185">Reference proteome</keyword>
<sequence>MSIVLKTGFVSVTHNIKFQPQTVFKGKLLVLAGHVRDVEELRTKQGQSSIIHALIIRQTSITLPPYKTVLNVNTARVVTSVKCNCVYIDRYIHLMTELTLFLLLTTMSAAIDYVTPT</sequence>